<gene>
    <name evidence="1" type="ORF">GCM10011348_38210</name>
</gene>
<name>A0A917ZNA8_9GAMM</name>
<sequence>MPLPKPARRQQYHQRNVRCTGYLRDDGLWDIEGRMTDIKSHDIDIDDRDHGYVAAGEPFHDISMRLTIDETMLIHEVQAAIDAAPFRTCPAIAAAFKRLEGTRIGSGWLRQTRELVGGVEGCTHLNEMLQPLATTAVQMLWPVRAARTGERAHPGVINTCHTYAQDSEVVRRVMPDHYKPAKSDS</sequence>
<evidence type="ECO:0000313" key="1">
    <source>
        <dbReference type="EMBL" id="GGO86719.1"/>
    </source>
</evidence>
<dbReference type="RefSeq" id="WP_188862221.1">
    <property type="nucleotide sequence ID" value="NZ_BMLT01000011.1"/>
</dbReference>
<keyword evidence="2" id="KW-1185">Reference proteome</keyword>
<evidence type="ECO:0008006" key="3">
    <source>
        <dbReference type="Google" id="ProtNLM"/>
    </source>
</evidence>
<evidence type="ECO:0000313" key="2">
    <source>
        <dbReference type="Proteomes" id="UP000599578"/>
    </source>
</evidence>
<dbReference type="Proteomes" id="UP000599578">
    <property type="component" value="Unassembled WGS sequence"/>
</dbReference>
<protein>
    <recommendedName>
        <fullName evidence="3">DUF2889 domain-containing protein</fullName>
    </recommendedName>
</protein>
<dbReference type="Pfam" id="PF11136">
    <property type="entry name" value="DUF2889"/>
    <property type="match status" value="1"/>
</dbReference>
<comment type="caution">
    <text evidence="1">The sequence shown here is derived from an EMBL/GenBank/DDBJ whole genome shotgun (WGS) entry which is preliminary data.</text>
</comment>
<proteinExistence type="predicted"/>
<organism evidence="1 2">
    <name type="scientific">Marinobacterium nitratireducens</name>
    <dbReference type="NCBI Taxonomy" id="518897"/>
    <lineage>
        <taxon>Bacteria</taxon>
        <taxon>Pseudomonadati</taxon>
        <taxon>Pseudomonadota</taxon>
        <taxon>Gammaproteobacteria</taxon>
        <taxon>Oceanospirillales</taxon>
        <taxon>Oceanospirillaceae</taxon>
        <taxon>Marinobacterium</taxon>
    </lineage>
</organism>
<dbReference type="InterPro" id="IPR021312">
    <property type="entry name" value="DUF2889"/>
</dbReference>
<dbReference type="EMBL" id="BMLT01000011">
    <property type="protein sequence ID" value="GGO86719.1"/>
    <property type="molecule type" value="Genomic_DNA"/>
</dbReference>
<dbReference type="AlphaFoldDB" id="A0A917ZNA8"/>
<accession>A0A917ZNA8</accession>
<reference evidence="1 2" key="1">
    <citation type="journal article" date="2014" name="Int. J. Syst. Evol. Microbiol.">
        <title>Complete genome sequence of Corynebacterium casei LMG S-19264T (=DSM 44701T), isolated from a smear-ripened cheese.</title>
        <authorList>
            <consortium name="US DOE Joint Genome Institute (JGI-PGF)"/>
            <person name="Walter F."/>
            <person name="Albersmeier A."/>
            <person name="Kalinowski J."/>
            <person name="Ruckert C."/>
        </authorList>
    </citation>
    <scope>NUCLEOTIDE SEQUENCE [LARGE SCALE GENOMIC DNA]</scope>
    <source>
        <strain evidence="1 2">CGMCC 1.7286</strain>
    </source>
</reference>